<dbReference type="PANTHER" id="PTHR11799:SF12">
    <property type="entry name" value="PARAOXONASE-RELATED"/>
    <property type="match status" value="1"/>
</dbReference>
<reference evidence="10" key="1">
    <citation type="submission" date="2021-06" db="EMBL/GenBank/DDBJ databases">
        <authorList>
            <person name="Kallberg Y."/>
            <person name="Tangrot J."/>
            <person name="Rosling A."/>
        </authorList>
    </citation>
    <scope>NUCLEOTIDE SEQUENCE</scope>
    <source>
        <strain evidence="10">MT106</strain>
    </source>
</reference>
<dbReference type="InterPro" id="IPR002640">
    <property type="entry name" value="Arylesterase"/>
</dbReference>
<comment type="cofactor">
    <cofactor evidence="6">
        <name>Ca(2+)</name>
        <dbReference type="ChEBI" id="CHEBI:29108"/>
    </cofactor>
    <text evidence="6">Binds 2 calcium ions per subunit.</text>
</comment>
<dbReference type="GO" id="GO:0004064">
    <property type="term" value="F:arylesterase activity"/>
    <property type="evidence" value="ECO:0007669"/>
    <property type="project" value="InterPro"/>
</dbReference>
<organism evidence="10 11">
    <name type="scientific">Ambispora gerdemannii</name>
    <dbReference type="NCBI Taxonomy" id="144530"/>
    <lineage>
        <taxon>Eukaryota</taxon>
        <taxon>Fungi</taxon>
        <taxon>Fungi incertae sedis</taxon>
        <taxon>Mucoromycota</taxon>
        <taxon>Glomeromycotina</taxon>
        <taxon>Glomeromycetes</taxon>
        <taxon>Archaeosporales</taxon>
        <taxon>Ambisporaceae</taxon>
        <taxon>Ambispora</taxon>
    </lineage>
</organism>
<keyword evidence="11" id="KW-1185">Reference proteome</keyword>
<feature type="glycosylation site" description="N-linked (GlcNAc...) asparagine" evidence="8">
    <location>
        <position position="273"/>
    </location>
</feature>
<protein>
    <submittedName>
        <fullName evidence="10">12922_t:CDS:1</fullName>
    </submittedName>
</protein>
<comment type="caution">
    <text evidence="10">The sequence shown here is derived from an EMBL/GenBank/DDBJ whole genome shotgun (WGS) entry which is preliminary data.</text>
</comment>
<dbReference type="Gene3D" id="2.120.10.30">
    <property type="entry name" value="TolB, C-terminal domain"/>
    <property type="match status" value="1"/>
</dbReference>
<dbReference type="OrthoDB" id="5307922at2759"/>
<gene>
    <name evidence="10" type="ORF">AGERDE_LOCUS6147</name>
</gene>
<evidence type="ECO:0000256" key="5">
    <source>
        <dbReference type="PIRSR" id="PIRSR602640-1"/>
    </source>
</evidence>
<evidence type="ECO:0000256" key="8">
    <source>
        <dbReference type="PIRSR" id="PIRSR602640-4"/>
    </source>
</evidence>
<comment type="PTM">
    <text evidence="8">Glycosylated.</text>
</comment>
<feature type="binding site" evidence="6">
    <location>
        <position position="169"/>
    </location>
    <ligand>
        <name>Ca(2+)</name>
        <dbReference type="ChEBI" id="CHEBI:29108"/>
        <label>2</label>
    </ligand>
</feature>
<feature type="binding site" evidence="6">
    <location>
        <position position="227"/>
    </location>
    <ligand>
        <name>Ca(2+)</name>
        <dbReference type="ChEBI" id="CHEBI:29108"/>
        <label>1</label>
        <note>catalytic</note>
    </ligand>
</feature>
<dbReference type="InterPro" id="IPR051288">
    <property type="entry name" value="Serum_paraoxonase/arylesterase"/>
</dbReference>
<evidence type="ECO:0000256" key="1">
    <source>
        <dbReference type="ARBA" id="ARBA00008595"/>
    </source>
</evidence>
<feature type="binding site" evidence="6">
    <location>
        <position position="115"/>
    </location>
    <ligand>
        <name>Ca(2+)</name>
        <dbReference type="ChEBI" id="CHEBI:29108"/>
        <label>1</label>
        <note>catalytic</note>
    </ligand>
</feature>
<evidence type="ECO:0000313" key="11">
    <source>
        <dbReference type="Proteomes" id="UP000789831"/>
    </source>
</evidence>
<dbReference type="EMBL" id="CAJVPL010000918">
    <property type="protein sequence ID" value="CAG8540253.1"/>
    <property type="molecule type" value="Genomic_DNA"/>
</dbReference>
<dbReference type="Proteomes" id="UP000789831">
    <property type="component" value="Unassembled WGS sequence"/>
</dbReference>
<keyword evidence="3 7" id="KW-1015">Disulfide bond</keyword>
<dbReference type="AlphaFoldDB" id="A0A9N9ASN1"/>
<feature type="chain" id="PRO_5040507480" evidence="9">
    <location>
        <begin position="24"/>
        <end position="375"/>
    </location>
</feature>
<name>A0A9N9ASN1_9GLOM</name>
<feature type="disulfide bond" description="In form B" evidence="7">
    <location>
        <begin position="34"/>
        <end position="368"/>
    </location>
</feature>
<evidence type="ECO:0000256" key="7">
    <source>
        <dbReference type="PIRSR" id="PIRSR602640-3"/>
    </source>
</evidence>
<keyword evidence="2" id="KW-0378">Hydrolase</keyword>
<dbReference type="SUPFAM" id="SSF63829">
    <property type="entry name" value="Calcium-dependent phosphotriesterase"/>
    <property type="match status" value="1"/>
</dbReference>
<dbReference type="InterPro" id="IPR011042">
    <property type="entry name" value="6-blade_b-propeller_TolB-like"/>
</dbReference>
<feature type="binding site" evidence="6">
    <location>
        <position position="273"/>
    </location>
    <ligand>
        <name>Ca(2+)</name>
        <dbReference type="ChEBI" id="CHEBI:29108"/>
        <label>1</label>
        <note>catalytic</note>
    </ligand>
</feature>
<evidence type="ECO:0000256" key="2">
    <source>
        <dbReference type="ARBA" id="ARBA00022801"/>
    </source>
</evidence>
<evidence type="ECO:0000256" key="3">
    <source>
        <dbReference type="ARBA" id="ARBA00023157"/>
    </source>
</evidence>
<feature type="active site" description="Proton acceptor" evidence="5">
    <location>
        <position position="113"/>
    </location>
</feature>
<comment type="similarity">
    <text evidence="1">Belongs to the paraoxonase family.</text>
</comment>
<feature type="binding site" evidence="6">
    <location>
        <position position="45"/>
    </location>
    <ligand>
        <name>Ca(2+)</name>
        <dbReference type="ChEBI" id="CHEBI:29108"/>
        <label>1</label>
        <note>catalytic</note>
    </ligand>
</feature>
<proteinExistence type="inferred from homology"/>
<feature type="signal peptide" evidence="9">
    <location>
        <begin position="1"/>
        <end position="23"/>
    </location>
</feature>
<feature type="binding site" evidence="6">
    <location>
        <position position="272"/>
    </location>
    <ligand>
        <name>Ca(2+)</name>
        <dbReference type="ChEBI" id="CHEBI:29108"/>
        <label>1</label>
        <note>catalytic</note>
    </ligand>
</feature>
<keyword evidence="9" id="KW-0732">Signal</keyword>
<evidence type="ECO:0000313" key="10">
    <source>
        <dbReference type="EMBL" id="CAG8540253.1"/>
    </source>
</evidence>
<evidence type="ECO:0000256" key="4">
    <source>
        <dbReference type="ARBA" id="ARBA00023180"/>
    </source>
</evidence>
<sequence>MYRYFYRALFFILLAQLYDEAKVFSIIVRSDPKCRPIKGPEACEDIEIHHKSGLAFMACGSENGRRTQWWPPLGSVNTTVQPLETPWIYNLETEEIFPLKLKDFPKDTDVSLHGLSLYIDPSNSNKVTVFLINHRRSGSVVEILDHTIGTKELIYRKTVSSELIVTPNDLVAVSADEFYVTNDHRYTYKQEKEREFEIATRRLWTNVIFHAKNGTDFVAAEGISLGNGIVANWNYSRFYVNSGGTTETIIYTRLDNNLLFETERVHIGIPTDNLSVDEVTGEVYTPGFPDLPALIKYLQDPKSPAPDLIVKISNVTKKADSRIGSNYQVTKVLDSDGKEFTAISIAAVDRKRDALLLGSFVSKGITRCKLSALGS</sequence>
<dbReference type="Pfam" id="PF01731">
    <property type="entry name" value="Arylesterase"/>
    <property type="match status" value="1"/>
</dbReference>
<dbReference type="GO" id="GO:0046872">
    <property type="term" value="F:metal ion binding"/>
    <property type="evidence" value="ECO:0007669"/>
    <property type="project" value="UniProtKB-KW"/>
</dbReference>
<evidence type="ECO:0000256" key="6">
    <source>
        <dbReference type="PIRSR" id="PIRSR602640-2"/>
    </source>
</evidence>
<keyword evidence="4 8" id="KW-0325">Glycoprotein</keyword>
<keyword evidence="6" id="KW-0106">Calcium</keyword>
<evidence type="ECO:0000256" key="9">
    <source>
        <dbReference type="SAM" id="SignalP"/>
    </source>
</evidence>
<dbReference type="PANTHER" id="PTHR11799">
    <property type="entry name" value="PARAOXONASE"/>
    <property type="match status" value="1"/>
</dbReference>
<feature type="binding site" evidence="6">
    <location>
        <position position="168"/>
    </location>
    <ligand>
        <name>Ca(2+)</name>
        <dbReference type="ChEBI" id="CHEBI:29108"/>
        <label>1</label>
        <note>catalytic</note>
    </ligand>
</feature>
<accession>A0A9N9ASN1</accession>
<keyword evidence="6" id="KW-0479">Metal-binding</keyword>